<protein>
    <submittedName>
        <fullName evidence="1">Uncharacterized protein</fullName>
    </submittedName>
</protein>
<evidence type="ECO:0000313" key="1">
    <source>
        <dbReference type="EnsemblPlants" id="EMT08510"/>
    </source>
</evidence>
<reference evidence="1" key="1">
    <citation type="submission" date="2015-06" db="UniProtKB">
        <authorList>
            <consortium name="EnsemblPlants"/>
        </authorList>
    </citation>
    <scope>IDENTIFICATION</scope>
</reference>
<sequence length="119" mass="13539">MDSSSVLALSCIFSQWRRGDYYKGYCLAIYKLPFNLLPAAHDGSLLDWWLKALDGIGTSRKKDLSSLIMAVSWHVWSERNNRIFNNKVTHFLKVAESIINELNSWRIAGCRGAQWTGTG</sequence>
<dbReference type="AlphaFoldDB" id="M8B4H3"/>
<proteinExistence type="predicted"/>
<organism evidence="1">
    <name type="scientific">Aegilops tauschii</name>
    <name type="common">Tausch's goatgrass</name>
    <name type="synonym">Aegilops squarrosa</name>
    <dbReference type="NCBI Taxonomy" id="37682"/>
    <lineage>
        <taxon>Eukaryota</taxon>
        <taxon>Viridiplantae</taxon>
        <taxon>Streptophyta</taxon>
        <taxon>Embryophyta</taxon>
        <taxon>Tracheophyta</taxon>
        <taxon>Spermatophyta</taxon>
        <taxon>Magnoliopsida</taxon>
        <taxon>Liliopsida</taxon>
        <taxon>Poales</taxon>
        <taxon>Poaceae</taxon>
        <taxon>BOP clade</taxon>
        <taxon>Pooideae</taxon>
        <taxon>Triticodae</taxon>
        <taxon>Triticeae</taxon>
        <taxon>Triticinae</taxon>
        <taxon>Aegilops</taxon>
    </lineage>
</organism>
<dbReference type="EnsemblPlants" id="EMT08510">
    <property type="protein sequence ID" value="EMT08510"/>
    <property type="gene ID" value="F775_22934"/>
</dbReference>
<accession>M8B4H3</accession>
<name>M8B4H3_AEGTA</name>